<dbReference type="FunFam" id="1.10.110.10:FF:000001">
    <property type="entry name" value="Bifunctional inhibitor/lipid-transfer protein/seed storage 2S albumin superfamily protein"/>
    <property type="match status" value="1"/>
</dbReference>
<dbReference type="GO" id="GO:0008289">
    <property type="term" value="F:lipid binding"/>
    <property type="evidence" value="ECO:0007669"/>
    <property type="project" value="UniProtKB-KW"/>
</dbReference>
<dbReference type="CDD" id="cd00010">
    <property type="entry name" value="AAI_LTSS"/>
    <property type="match status" value="1"/>
</dbReference>
<feature type="signal peptide" evidence="12">
    <location>
        <begin position="1"/>
        <end position="19"/>
    </location>
</feature>
<evidence type="ECO:0000256" key="8">
    <source>
        <dbReference type="ARBA" id="ARBA00023157"/>
    </source>
</evidence>
<dbReference type="GO" id="GO:0006869">
    <property type="term" value="P:lipid transport"/>
    <property type="evidence" value="ECO:0007669"/>
    <property type="project" value="InterPro"/>
</dbReference>
<feature type="compositionally biased region" description="Polar residues" evidence="11">
    <location>
        <begin position="143"/>
        <end position="158"/>
    </location>
</feature>
<evidence type="ECO:0000256" key="2">
    <source>
        <dbReference type="ARBA" id="ARBA00009748"/>
    </source>
</evidence>
<feature type="compositionally biased region" description="Low complexity" evidence="11">
    <location>
        <begin position="114"/>
        <end position="142"/>
    </location>
</feature>
<organism evidence="14 15">
    <name type="scientific">Lithospermum erythrorhizon</name>
    <name type="common">Purple gromwell</name>
    <name type="synonym">Lithospermum officinale var. erythrorhizon</name>
    <dbReference type="NCBI Taxonomy" id="34254"/>
    <lineage>
        <taxon>Eukaryota</taxon>
        <taxon>Viridiplantae</taxon>
        <taxon>Streptophyta</taxon>
        <taxon>Embryophyta</taxon>
        <taxon>Tracheophyta</taxon>
        <taxon>Spermatophyta</taxon>
        <taxon>Magnoliopsida</taxon>
        <taxon>eudicotyledons</taxon>
        <taxon>Gunneridae</taxon>
        <taxon>Pentapetalae</taxon>
        <taxon>asterids</taxon>
        <taxon>lamiids</taxon>
        <taxon>Boraginales</taxon>
        <taxon>Boraginaceae</taxon>
        <taxon>Boraginoideae</taxon>
        <taxon>Lithospermeae</taxon>
        <taxon>Lithospermum</taxon>
    </lineage>
</organism>
<dbReference type="GO" id="GO:0005886">
    <property type="term" value="C:plasma membrane"/>
    <property type="evidence" value="ECO:0007669"/>
    <property type="project" value="UniProtKB-SubCell"/>
</dbReference>
<evidence type="ECO:0000256" key="12">
    <source>
        <dbReference type="SAM" id="SignalP"/>
    </source>
</evidence>
<dbReference type="InterPro" id="IPR000528">
    <property type="entry name" value="Plant_nsLTP"/>
</dbReference>
<dbReference type="InterPro" id="IPR016140">
    <property type="entry name" value="Bifunc_inhib/LTP/seed_store"/>
</dbReference>
<keyword evidence="9" id="KW-0325">Glycoprotein</keyword>
<protein>
    <recommendedName>
        <fullName evidence="13">Bifunctional inhibitor/plant lipid transfer protein/seed storage helical domain-containing protein</fullName>
    </recommendedName>
</protein>
<gene>
    <name evidence="14" type="ORF">LIER_36104</name>
</gene>
<evidence type="ECO:0000256" key="1">
    <source>
        <dbReference type="ARBA" id="ARBA00004609"/>
    </source>
</evidence>
<dbReference type="Pfam" id="PF14368">
    <property type="entry name" value="LTP_2"/>
    <property type="match status" value="1"/>
</dbReference>
<evidence type="ECO:0000313" key="14">
    <source>
        <dbReference type="EMBL" id="GAA0145306.1"/>
    </source>
</evidence>
<dbReference type="EMBL" id="BAABME010016286">
    <property type="protein sequence ID" value="GAA0145306.1"/>
    <property type="molecule type" value="Genomic_DNA"/>
</dbReference>
<dbReference type="PRINTS" id="PR00382">
    <property type="entry name" value="LIPIDTRNSFER"/>
</dbReference>
<keyword evidence="15" id="KW-1185">Reference proteome</keyword>
<feature type="region of interest" description="Disordered" evidence="11">
    <location>
        <begin position="99"/>
        <end position="158"/>
    </location>
</feature>
<evidence type="ECO:0000256" key="9">
    <source>
        <dbReference type="ARBA" id="ARBA00023180"/>
    </source>
</evidence>
<evidence type="ECO:0000256" key="6">
    <source>
        <dbReference type="ARBA" id="ARBA00022729"/>
    </source>
</evidence>
<dbReference type="GO" id="GO:0098552">
    <property type="term" value="C:side of membrane"/>
    <property type="evidence" value="ECO:0007669"/>
    <property type="project" value="UniProtKB-KW"/>
</dbReference>
<keyword evidence="3" id="KW-0813">Transport</keyword>
<feature type="chain" id="PRO_5043663082" description="Bifunctional inhibitor/plant lipid transfer protein/seed storage helical domain-containing protein" evidence="12">
    <location>
        <begin position="20"/>
        <end position="183"/>
    </location>
</feature>
<evidence type="ECO:0000256" key="7">
    <source>
        <dbReference type="ARBA" id="ARBA00023121"/>
    </source>
</evidence>
<reference evidence="14 15" key="1">
    <citation type="submission" date="2024-01" db="EMBL/GenBank/DDBJ databases">
        <title>The complete chloroplast genome sequence of Lithospermum erythrorhizon: insights into the phylogenetic relationship among Boraginaceae species and the maternal lineages of purple gromwells.</title>
        <authorList>
            <person name="Okada T."/>
            <person name="Watanabe K."/>
        </authorList>
    </citation>
    <scope>NUCLEOTIDE SEQUENCE [LARGE SCALE GENOMIC DNA]</scope>
</reference>
<keyword evidence="6 12" id="KW-0732">Signal</keyword>
<keyword evidence="8" id="KW-1015">Disulfide bond</keyword>
<evidence type="ECO:0000256" key="10">
    <source>
        <dbReference type="ARBA" id="ARBA00023288"/>
    </source>
</evidence>
<keyword evidence="5" id="KW-0472">Membrane</keyword>
<evidence type="ECO:0000259" key="13">
    <source>
        <dbReference type="SMART" id="SM00499"/>
    </source>
</evidence>
<proteinExistence type="inferred from homology"/>
<dbReference type="Gene3D" id="1.10.110.10">
    <property type="entry name" value="Plant lipid-transfer and hydrophobic proteins"/>
    <property type="match status" value="1"/>
</dbReference>
<keyword evidence="5" id="KW-0336">GPI-anchor</keyword>
<sequence length="183" mass="18331">MEMALAMVLITMLWTGGSAQSSDCMNVLISMAPCLNYITGNSSTPSSGCCSQLATVVRSQPRCLCQVLDGSGMSSLGMNINQTQALELPGACNVQTPPISSCSNGGSPAGSGSPGSPTTPEVGSPGGSPTTGSPDSPPTLTGRGSNTLPTDNGSSDATSSKFGAPLCFFLLFIASYASTSVIF</sequence>
<evidence type="ECO:0000256" key="4">
    <source>
        <dbReference type="ARBA" id="ARBA00022475"/>
    </source>
</evidence>
<comment type="caution">
    <text evidence="14">The sequence shown here is derived from an EMBL/GenBank/DDBJ whole genome shotgun (WGS) entry which is preliminary data.</text>
</comment>
<dbReference type="Proteomes" id="UP001454036">
    <property type="component" value="Unassembled WGS sequence"/>
</dbReference>
<dbReference type="SMART" id="SM00499">
    <property type="entry name" value="AAI"/>
    <property type="match status" value="1"/>
</dbReference>
<dbReference type="InterPro" id="IPR043325">
    <property type="entry name" value="LTSS"/>
</dbReference>
<dbReference type="AlphaFoldDB" id="A0AAV3P1S3"/>
<evidence type="ECO:0000256" key="11">
    <source>
        <dbReference type="SAM" id="MobiDB-lite"/>
    </source>
</evidence>
<keyword evidence="10" id="KW-0449">Lipoprotein</keyword>
<dbReference type="PANTHER" id="PTHR33044">
    <property type="entry name" value="BIFUNCTIONAL INHIBITOR/LIPID-TRANSFER PROTEIN/SEED STORAGE 2S ALBUMIN SUPERFAMILY PROTEIN-RELATED"/>
    <property type="match status" value="1"/>
</dbReference>
<dbReference type="InterPro" id="IPR036312">
    <property type="entry name" value="Bifun_inhib/LTP/seed_sf"/>
</dbReference>
<keyword evidence="7" id="KW-0446">Lipid-binding</keyword>
<comment type="similarity">
    <text evidence="2">Belongs to the plant LTP family.</text>
</comment>
<comment type="subcellular location">
    <subcellularLocation>
        <location evidence="1">Cell membrane</location>
        <topology evidence="1">Lipid-anchor</topology>
        <topology evidence="1">GPI-anchor</topology>
    </subcellularLocation>
</comment>
<evidence type="ECO:0000313" key="15">
    <source>
        <dbReference type="Proteomes" id="UP001454036"/>
    </source>
</evidence>
<evidence type="ECO:0000256" key="5">
    <source>
        <dbReference type="ARBA" id="ARBA00022622"/>
    </source>
</evidence>
<name>A0AAV3P1S3_LITER</name>
<feature type="domain" description="Bifunctional inhibitor/plant lipid transfer protein/seed storage helical" evidence="13">
    <location>
        <begin position="24"/>
        <end position="102"/>
    </location>
</feature>
<dbReference type="SUPFAM" id="SSF47699">
    <property type="entry name" value="Bifunctional inhibitor/lipid-transfer protein/seed storage 2S albumin"/>
    <property type="match status" value="1"/>
</dbReference>
<accession>A0AAV3P1S3</accession>
<keyword evidence="4" id="KW-1003">Cell membrane</keyword>
<evidence type="ECO:0000256" key="3">
    <source>
        <dbReference type="ARBA" id="ARBA00022448"/>
    </source>
</evidence>